<dbReference type="Proteomes" id="UP000813462">
    <property type="component" value="Unassembled WGS sequence"/>
</dbReference>
<reference evidence="2" key="1">
    <citation type="journal article" date="2021" name="Front. Plant Sci.">
        <title>Chromosome-Scale Genome Assembly for Chinese Sour Jujube and Insights Into Its Genome Evolution and Domestication Signature.</title>
        <authorList>
            <person name="Shen L.-Y."/>
            <person name="Luo H."/>
            <person name="Wang X.-L."/>
            <person name="Wang X.-M."/>
            <person name="Qiu X.-J."/>
            <person name="Liu H."/>
            <person name="Zhou S.-S."/>
            <person name="Jia K.-H."/>
            <person name="Nie S."/>
            <person name="Bao Y.-T."/>
            <person name="Zhang R.-G."/>
            <person name="Yun Q.-Z."/>
            <person name="Chai Y.-H."/>
            <person name="Lu J.-Y."/>
            <person name="Li Y."/>
            <person name="Zhao S.-W."/>
            <person name="Mao J.-F."/>
            <person name="Jia S.-G."/>
            <person name="Mao Y.-M."/>
        </authorList>
    </citation>
    <scope>NUCLEOTIDE SEQUENCE</scope>
    <source>
        <strain evidence="2">AT0</strain>
        <tissue evidence="2">Leaf</tissue>
    </source>
</reference>
<accession>A0A978VG16</accession>
<name>A0A978VG16_ZIZJJ</name>
<gene>
    <name evidence="2" type="ORF">FEM48_Zijuj05G0170400</name>
</gene>
<evidence type="ECO:0000313" key="3">
    <source>
        <dbReference type="Proteomes" id="UP000813462"/>
    </source>
</evidence>
<evidence type="ECO:0000256" key="1">
    <source>
        <dbReference type="SAM" id="MobiDB-lite"/>
    </source>
</evidence>
<evidence type="ECO:0000313" key="2">
    <source>
        <dbReference type="EMBL" id="KAH7529305.1"/>
    </source>
</evidence>
<feature type="compositionally biased region" description="Low complexity" evidence="1">
    <location>
        <begin position="10"/>
        <end position="20"/>
    </location>
</feature>
<feature type="region of interest" description="Disordered" evidence="1">
    <location>
        <begin position="1"/>
        <end position="27"/>
    </location>
</feature>
<comment type="caution">
    <text evidence="2">The sequence shown here is derived from an EMBL/GenBank/DDBJ whole genome shotgun (WGS) entry which is preliminary data.</text>
</comment>
<dbReference type="AlphaFoldDB" id="A0A978VG16"/>
<sequence>MTIAKPCLRPSTSPFQSQSSSPPPNSNPIFGSIGSRSSLRLVARGCAAISRTVQELLSILDVVMDIELFELEDVFLGQGDNTRLLVVQANWILFLLTPAKYPVMHVGFCKRSDILALLKGRYDIAYHIDSETISHFSILKQHGNNACHIDLLEDFKISLIFIVTNLTPYLPPGASPTATEPLEVEFSGMNKRVSSRLVVISGFSCERKMTIAKPLAVNVAVLVPIITATSKLAYPVRFFSLPFFNFFILHHFPSY</sequence>
<dbReference type="EMBL" id="JAEACU010000005">
    <property type="protein sequence ID" value="KAH7529305.1"/>
    <property type="molecule type" value="Genomic_DNA"/>
</dbReference>
<protein>
    <submittedName>
        <fullName evidence="2">Uncharacterized protein</fullName>
    </submittedName>
</protein>
<proteinExistence type="predicted"/>
<organism evidence="2 3">
    <name type="scientific">Ziziphus jujuba var. spinosa</name>
    <dbReference type="NCBI Taxonomy" id="714518"/>
    <lineage>
        <taxon>Eukaryota</taxon>
        <taxon>Viridiplantae</taxon>
        <taxon>Streptophyta</taxon>
        <taxon>Embryophyta</taxon>
        <taxon>Tracheophyta</taxon>
        <taxon>Spermatophyta</taxon>
        <taxon>Magnoliopsida</taxon>
        <taxon>eudicotyledons</taxon>
        <taxon>Gunneridae</taxon>
        <taxon>Pentapetalae</taxon>
        <taxon>rosids</taxon>
        <taxon>fabids</taxon>
        <taxon>Rosales</taxon>
        <taxon>Rhamnaceae</taxon>
        <taxon>Paliureae</taxon>
        <taxon>Ziziphus</taxon>
    </lineage>
</organism>